<dbReference type="Proteomes" id="UP001165561">
    <property type="component" value="Unassembled WGS sequence"/>
</dbReference>
<keyword evidence="3 6" id="KW-1133">Transmembrane helix</keyword>
<evidence type="ECO:0000256" key="6">
    <source>
        <dbReference type="SAM" id="Phobius"/>
    </source>
</evidence>
<keyword evidence="2 5" id="KW-0812">Transmembrane</keyword>
<dbReference type="Pfam" id="PF00361">
    <property type="entry name" value="Proton_antipo_M"/>
    <property type="match status" value="1"/>
</dbReference>
<dbReference type="PANTHER" id="PTHR22773">
    <property type="entry name" value="NADH DEHYDROGENASE"/>
    <property type="match status" value="1"/>
</dbReference>
<feature type="transmembrane region" description="Helical" evidence="6">
    <location>
        <begin position="94"/>
        <end position="113"/>
    </location>
</feature>
<reference evidence="8" key="1">
    <citation type="submission" date="2023-02" db="EMBL/GenBank/DDBJ databases">
        <title>Georgenia sp.10Sc9-8, isolated from a soil sample collected from the Taklamakan desert.</title>
        <authorList>
            <person name="Liu S."/>
        </authorList>
    </citation>
    <scope>NUCLEOTIDE SEQUENCE</scope>
    <source>
        <strain evidence="8">10Sc9-8</strain>
    </source>
</reference>
<dbReference type="EMBL" id="JARACI010000730">
    <property type="protein sequence ID" value="MDD9205968.1"/>
    <property type="molecule type" value="Genomic_DNA"/>
</dbReference>
<gene>
    <name evidence="8" type="ORF">PU560_05720</name>
</gene>
<evidence type="ECO:0000313" key="9">
    <source>
        <dbReference type="Proteomes" id="UP001165561"/>
    </source>
</evidence>
<evidence type="ECO:0000313" key="8">
    <source>
        <dbReference type="EMBL" id="MDD9205968.1"/>
    </source>
</evidence>
<name>A0ABT5TV84_9MICO</name>
<comment type="subcellular location">
    <subcellularLocation>
        <location evidence="1">Endomembrane system</location>
        <topology evidence="1">Multi-pass membrane protein</topology>
    </subcellularLocation>
    <subcellularLocation>
        <location evidence="5">Membrane</location>
        <topology evidence="5">Multi-pass membrane protein</topology>
    </subcellularLocation>
</comment>
<proteinExistence type="predicted"/>
<accession>A0ABT5TV84</accession>
<keyword evidence="9" id="KW-1185">Reference proteome</keyword>
<feature type="non-terminal residue" evidence="8">
    <location>
        <position position="1"/>
    </location>
</feature>
<feature type="transmembrane region" description="Helical" evidence="6">
    <location>
        <begin position="20"/>
        <end position="43"/>
    </location>
</feature>
<keyword evidence="4 6" id="KW-0472">Membrane</keyword>
<feature type="domain" description="NADH:quinone oxidoreductase/Mrp antiporter transmembrane" evidence="7">
    <location>
        <begin position="3"/>
        <end position="64"/>
    </location>
</feature>
<evidence type="ECO:0000256" key="5">
    <source>
        <dbReference type="RuleBase" id="RU000320"/>
    </source>
</evidence>
<evidence type="ECO:0000256" key="1">
    <source>
        <dbReference type="ARBA" id="ARBA00004127"/>
    </source>
</evidence>
<evidence type="ECO:0000256" key="2">
    <source>
        <dbReference type="ARBA" id="ARBA00022692"/>
    </source>
</evidence>
<dbReference type="InterPro" id="IPR001750">
    <property type="entry name" value="ND/Mrp_TM"/>
</dbReference>
<protein>
    <submittedName>
        <fullName evidence="8">Proton-conducting transporter membrane subunit</fullName>
    </submittedName>
</protein>
<evidence type="ECO:0000256" key="3">
    <source>
        <dbReference type="ARBA" id="ARBA00022989"/>
    </source>
</evidence>
<evidence type="ECO:0000256" key="4">
    <source>
        <dbReference type="ARBA" id="ARBA00023136"/>
    </source>
</evidence>
<evidence type="ECO:0000259" key="7">
    <source>
        <dbReference type="Pfam" id="PF00361"/>
    </source>
</evidence>
<organism evidence="8 9">
    <name type="scientific">Georgenia halotolerans</name>
    <dbReference type="NCBI Taxonomy" id="3028317"/>
    <lineage>
        <taxon>Bacteria</taxon>
        <taxon>Bacillati</taxon>
        <taxon>Actinomycetota</taxon>
        <taxon>Actinomycetes</taxon>
        <taxon>Micrococcales</taxon>
        <taxon>Bogoriellaceae</taxon>
        <taxon>Georgenia</taxon>
    </lineage>
</organism>
<comment type="caution">
    <text evidence="8">The sequence shown here is derived from an EMBL/GenBank/DDBJ whole genome shotgun (WGS) entry which is preliminary data.</text>
</comment>
<sequence length="129" mass="13067">ATHLSQWAGLGRRSPVTAVTMVLFLASFAGIPLTAGFMGKFAVFSAGVVGGQTVLVVLAVLASAATAFFYVRLIVLMFFTEPDGQRTAVVSSEGLTAVAVGVAAVGTVLLGVLPGPVLDLAGRAAMFLP</sequence>
<feature type="transmembrane region" description="Helical" evidence="6">
    <location>
        <begin position="55"/>
        <end position="79"/>
    </location>
</feature>